<organism evidence="1 2">
    <name type="scientific">Echinops telfairi</name>
    <name type="common">Lesser hedgehog tenrec</name>
    <dbReference type="NCBI Taxonomy" id="9371"/>
    <lineage>
        <taxon>Eukaryota</taxon>
        <taxon>Metazoa</taxon>
        <taxon>Chordata</taxon>
        <taxon>Craniata</taxon>
        <taxon>Vertebrata</taxon>
        <taxon>Euteleostomi</taxon>
        <taxon>Mammalia</taxon>
        <taxon>Eutheria</taxon>
        <taxon>Afrotheria</taxon>
        <taxon>Tenrecidae</taxon>
        <taxon>Tenrecinae</taxon>
        <taxon>Echinops</taxon>
    </lineage>
</organism>
<proteinExistence type="predicted"/>
<accession>A0AC55D3V2</accession>
<name>A0AC55D3V2_ECHTE</name>
<protein>
    <submittedName>
        <fullName evidence="2">Melanoma-associated antigen B6-like</fullName>
    </submittedName>
</protein>
<gene>
    <name evidence="2" type="primary">LOC101642649</name>
</gene>
<keyword evidence="1" id="KW-1185">Reference proteome</keyword>
<dbReference type="RefSeq" id="XP_045146422.1">
    <property type="nucleotide sequence ID" value="XM_045290487.1"/>
</dbReference>
<sequence>MPVERESPRFLPEPPLSVSLEDLEMNGLLPEFLDEDSSSSSSTTAGYDDEATEEESSLEETNAEEISNVDLLRVCQGLQRGYGFSSFSDTESEEDDPAGGSTNALLSQPVLQSFFLSPIEEKVAILVNFLLLKYQNKEPITAEDMVNNVIKEYKDNFAEILKKANERLETVFGLEVKEVDPTNHSYAIFIKLGLTYDGMLSETEGMPKTGLLILLLGIIFLKGNRATEEEVWHVLNKMGIYAGEKHFIYGEPFKFITGELVQENYVEYKQLPNTEPPCYEFVWGPRTYTEISKMKLLEFLTKGYGGTPDSLPDQYADALKEEEERAQALATAKIDSNATTVSLESPGATSSSCSPPQFIFYLSSCLLLPTRVIMSQEMDQVCSPTFNEDEDLDIAMAFASLEETSLSPSDSPMPGNLEEAPDAAIASASQGPQSEIASSTNITEASSEKSDEDSNSEEEDSSGTSDSPSEEIALQEPLDELVALLVKFLLFKYQTKEPITKVDMLEVVIREFGDHFPEILLKASERLEIVFGLDLKEVDPINHSYHMFIKLGLTYDGMQTNEEGMPKTGVLILILGAIFMKGNRATEEEIWKILNKMGIYSGQKHYLFLDPRKFITKELVQEKYLDYRKVTNSHPPQYEFLWGPRAHAETSKMKVLEFLAKIHGTDPSSFPSQYEEALKDEEERANGAAILEATLKAWEEMPHIAFK</sequence>
<dbReference type="Proteomes" id="UP000694863">
    <property type="component" value="Unplaced"/>
</dbReference>
<evidence type="ECO:0000313" key="2">
    <source>
        <dbReference type="RefSeq" id="XP_045146422.1"/>
    </source>
</evidence>
<reference evidence="2" key="1">
    <citation type="submission" date="2025-08" db="UniProtKB">
        <authorList>
            <consortium name="RefSeq"/>
        </authorList>
    </citation>
    <scope>IDENTIFICATION</scope>
</reference>
<evidence type="ECO:0000313" key="1">
    <source>
        <dbReference type="Proteomes" id="UP000694863"/>
    </source>
</evidence>